<evidence type="ECO:0000313" key="2">
    <source>
        <dbReference type="EMBL" id="RHZ54347.1"/>
    </source>
</evidence>
<evidence type="ECO:0000313" key="3">
    <source>
        <dbReference type="Proteomes" id="UP000266861"/>
    </source>
</evidence>
<gene>
    <name evidence="2" type="ORF">Glove_428g94</name>
</gene>
<evidence type="ECO:0000256" key="1">
    <source>
        <dbReference type="SAM" id="Coils"/>
    </source>
</evidence>
<protein>
    <submittedName>
        <fullName evidence="2">Uncharacterized protein</fullName>
    </submittedName>
</protein>
<dbReference type="Proteomes" id="UP000266861">
    <property type="component" value="Unassembled WGS sequence"/>
</dbReference>
<feature type="coiled-coil region" evidence="1">
    <location>
        <begin position="129"/>
        <end position="163"/>
    </location>
</feature>
<name>A0A397GUQ6_9GLOM</name>
<accession>A0A397GUQ6</accession>
<dbReference type="EMBL" id="PQFF01000379">
    <property type="protein sequence ID" value="RHZ54347.1"/>
    <property type="molecule type" value="Genomic_DNA"/>
</dbReference>
<reference evidence="2 3" key="1">
    <citation type="submission" date="2018-08" db="EMBL/GenBank/DDBJ databases">
        <title>Genome and evolution of the arbuscular mycorrhizal fungus Diversispora epigaea (formerly Glomus versiforme) and its bacterial endosymbionts.</title>
        <authorList>
            <person name="Sun X."/>
            <person name="Fei Z."/>
            <person name="Harrison M."/>
        </authorList>
    </citation>
    <scope>NUCLEOTIDE SEQUENCE [LARGE SCALE GENOMIC DNA]</scope>
    <source>
        <strain evidence="2 3">IT104</strain>
    </source>
</reference>
<sequence length="223" mass="25360">MSTRRLGIVGVTERILGTQEDAWNNPAFGLEFAESQNKGTYVTNVIVSMIHASLKNLPCGGSSFISTSERQSTASTDRKGMGHMGRWPDIIFVINFQERVYELMYSVSVYSVQNEKKLMTNSESLQTEIDGLDSKLMDEITELKELKQDIDELKKELESKKNRKFQEKCILITQILFGEEPIIEYRPSFLNGLELDAFFQKYQIALEVQGLNIGSIALDVRML</sequence>
<organism evidence="2 3">
    <name type="scientific">Diversispora epigaea</name>
    <dbReference type="NCBI Taxonomy" id="1348612"/>
    <lineage>
        <taxon>Eukaryota</taxon>
        <taxon>Fungi</taxon>
        <taxon>Fungi incertae sedis</taxon>
        <taxon>Mucoromycota</taxon>
        <taxon>Glomeromycotina</taxon>
        <taxon>Glomeromycetes</taxon>
        <taxon>Diversisporales</taxon>
        <taxon>Diversisporaceae</taxon>
        <taxon>Diversispora</taxon>
    </lineage>
</organism>
<dbReference type="AlphaFoldDB" id="A0A397GUQ6"/>
<keyword evidence="1" id="KW-0175">Coiled coil</keyword>
<proteinExistence type="predicted"/>
<comment type="caution">
    <text evidence="2">The sequence shown here is derived from an EMBL/GenBank/DDBJ whole genome shotgun (WGS) entry which is preliminary data.</text>
</comment>
<keyword evidence="3" id="KW-1185">Reference proteome</keyword>